<sequence>MAAVTSSPSEVPHFQIVSKIDSIPIVHDSVAYAQSLINSNKLSAKLYETAVGVASKSYDVATPVLTRTKPLLESADGLAVATFDRAAATFPYPFKTPTEELIVVKQAKGVYDTKLHPVISGVIAKAASVNSAIGTRASATIHTSQDLAHALLEQLRQLTEHGVQLPSALFEGASKASNDVKEIVFAKDVSVQEKSNKFASYVLEQAKPLIDEIYNYVYTAKSKAVEKENKMVEEASDTSGNAADKANGSIEHVEDDE</sequence>
<dbReference type="RefSeq" id="XP_062880248.1">
    <property type="nucleotide sequence ID" value="XM_063024178.1"/>
</dbReference>
<accession>A0A095C0N4</accession>
<protein>
    <recommendedName>
        <fullName evidence="4">Lipid droplet-associated perilipin protein</fullName>
    </recommendedName>
</protein>
<dbReference type="AlphaFoldDB" id="A0A095C0N4"/>
<proteinExistence type="predicted"/>
<dbReference type="STRING" id="294750.A0A095C0N4"/>
<dbReference type="OrthoDB" id="376826at2759"/>
<dbReference type="Proteomes" id="UP000029445">
    <property type="component" value="Chromosome 4"/>
</dbReference>
<evidence type="ECO:0000313" key="3">
    <source>
        <dbReference type="Proteomes" id="UP000029445"/>
    </source>
</evidence>
<gene>
    <name evidence="2" type="ORF">CNBG_0080</name>
</gene>
<dbReference type="EMBL" id="CP025762">
    <property type="protein sequence ID" value="KGB74242.1"/>
    <property type="molecule type" value="Genomic_DNA"/>
</dbReference>
<keyword evidence="3" id="KW-1185">Reference proteome</keyword>
<dbReference type="GeneID" id="88176332"/>
<dbReference type="KEGG" id="cdeu:CNBG_0080"/>
<dbReference type="OMA" id="EATFPYP"/>
<organism evidence="2 3">
    <name type="scientific">Cryptococcus deuterogattii (strain R265)</name>
    <name type="common">Cryptococcus gattii VGII (strain R265)</name>
    <dbReference type="NCBI Taxonomy" id="294750"/>
    <lineage>
        <taxon>Eukaryota</taxon>
        <taxon>Fungi</taxon>
        <taxon>Dikarya</taxon>
        <taxon>Basidiomycota</taxon>
        <taxon>Agaricomycotina</taxon>
        <taxon>Tremellomycetes</taxon>
        <taxon>Tremellales</taxon>
        <taxon>Cryptococcaceae</taxon>
        <taxon>Cryptococcus</taxon>
        <taxon>Cryptococcus gattii species complex</taxon>
    </lineage>
</organism>
<evidence type="ECO:0000313" key="2">
    <source>
        <dbReference type="EMBL" id="KGB74242.1"/>
    </source>
</evidence>
<name>A0A095C0N4_CRYD2</name>
<dbReference type="VEuPathDB" id="FungiDB:CNBG_0080"/>
<evidence type="ECO:0000256" key="1">
    <source>
        <dbReference type="SAM" id="MobiDB-lite"/>
    </source>
</evidence>
<evidence type="ECO:0008006" key="4">
    <source>
        <dbReference type="Google" id="ProtNLM"/>
    </source>
</evidence>
<feature type="region of interest" description="Disordered" evidence="1">
    <location>
        <begin position="230"/>
        <end position="257"/>
    </location>
</feature>
<reference evidence="2 3" key="2">
    <citation type="journal article" date="2018" name="Proc. Natl. Acad. Sci.">
        <title>RNAi is a critical determinant of centromere evolution in closely related fungi.</title>
        <authorList>
            <person name="Yadav V."/>
            <person name="Sun S."/>
            <person name="Billmyre R.B."/>
            <person name="Thimmappa B.C."/>
            <person name="Shea T."/>
            <person name="Lintner R."/>
            <person name="Bakkeren G."/>
            <person name="Cuomo C.A."/>
            <person name="Heitman J."/>
            <person name="Sanyal K."/>
        </authorList>
    </citation>
    <scope>NUCLEOTIDE SEQUENCE [LARGE SCALE GENOMIC DNA]</scope>
    <source>
        <strain evidence="2 3">R265</strain>
    </source>
</reference>
<dbReference type="HOGENOM" id="CLU_1081900_0_0_1"/>
<reference evidence="2 3" key="1">
    <citation type="journal article" date="2011" name="MBio">
        <title>Genome variation in Cryptococcus gattii, an emerging pathogen of immunocompetent hosts.</title>
        <authorList>
            <person name="D'Souza C.A."/>
            <person name="Kronstad J.W."/>
            <person name="Taylor G."/>
            <person name="Warren R."/>
            <person name="Yuen M."/>
            <person name="Hu G."/>
            <person name="Jung W.H."/>
            <person name="Sham A."/>
            <person name="Kidd S.E."/>
            <person name="Tangen K."/>
            <person name="Lee N."/>
            <person name="Zeilmaker T."/>
            <person name="Sawkins J."/>
            <person name="McVicker G."/>
            <person name="Shah S."/>
            <person name="Gnerre S."/>
            <person name="Griggs A."/>
            <person name="Zeng Q."/>
            <person name="Bartlett K."/>
            <person name="Li W."/>
            <person name="Wang X."/>
            <person name="Heitman J."/>
            <person name="Stajich J.E."/>
            <person name="Fraser J.A."/>
            <person name="Meyer W."/>
            <person name="Carter D."/>
            <person name="Schein J."/>
            <person name="Krzywinski M."/>
            <person name="Kwon-Chung K.J."/>
            <person name="Varma A."/>
            <person name="Wang J."/>
            <person name="Brunham R."/>
            <person name="Fyfe M."/>
            <person name="Ouellette B.F."/>
            <person name="Siddiqui A."/>
            <person name="Marra M."/>
            <person name="Jones S."/>
            <person name="Holt R."/>
            <person name="Birren B.W."/>
            <person name="Galagan J.E."/>
            <person name="Cuomo C.A."/>
        </authorList>
    </citation>
    <scope>NUCLEOTIDE SEQUENCE [LARGE SCALE GENOMIC DNA]</scope>
    <source>
        <strain evidence="2 3">R265</strain>
    </source>
</reference>